<organism evidence="2 3">
    <name type="scientific">Magnetospirillum moscoviense</name>
    <dbReference type="NCBI Taxonomy" id="1437059"/>
    <lineage>
        <taxon>Bacteria</taxon>
        <taxon>Pseudomonadati</taxon>
        <taxon>Pseudomonadota</taxon>
        <taxon>Alphaproteobacteria</taxon>
        <taxon>Rhodospirillales</taxon>
        <taxon>Rhodospirillaceae</taxon>
        <taxon>Magnetospirillum</taxon>
    </lineage>
</organism>
<dbReference type="GO" id="GO:0004803">
    <property type="term" value="F:transposase activity"/>
    <property type="evidence" value="ECO:0007669"/>
    <property type="project" value="InterPro"/>
</dbReference>
<comment type="caution">
    <text evidence="2">The sequence shown here is derived from an EMBL/GenBank/DDBJ whole genome shotgun (WGS) entry which is preliminary data.</text>
</comment>
<dbReference type="EMBL" id="LWQU01000196">
    <property type="protein sequence ID" value="OAN44454.1"/>
    <property type="molecule type" value="Genomic_DNA"/>
</dbReference>
<reference evidence="2 3" key="1">
    <citation type="submission" date="2016-04" db="EMBL/GenBank/DDBJ databases">
        <title>Draft genome sequence of freshwater magnetotactic bacteria Magnetospirillum marisnigri SP-1 and Magnetospirillum moscoviense BB-1.</title>
        <authorList>
            <person name="Koziaeva V."/>
            <person name="Dziuba M.V."/>
            <person name="Ivanov T.M."/>
            <person name="Kuznetsov B."/>
            <person name="Grouzdev D.S."/>
        </authorList>
    </citation>
    <scope>NUCLEOTIDE SEQUENCE [LARGE SCALE GENOMIC DNA]</scope>
    <source>
        <strain evidence="2 3">BB-1</strain>
    </source>
</reference>
<dbReference type="InterPro" id="IPR054836">
    <property type="entry name" value="Tn5_transposase"/>
</dbReference>
<dbReference type="NCBIfam" id="NF033590">
    <property type="entry name" value="transpos_IS4_3"/>
    <property type="match status" value="1"/>
</dbReference>
<evidence type="ECO:0000313" key="3">
    <source>
        <dbReference type="Proteomes" id="UP000078543"/>
    </source>
</evidence>
<dbReference type="GO" id="GO:0006313">
    <property type="term" value="P:DNA transposition"/>
    <property type="evidence" value="ECO:0007669"/>
    <property type="project" value="InterPro"/>
</dbReference>
<dbReference type="InterPro" id="IPR012337">
    <property type="entry name" value="RNaseH-like_sf"/>
</dbReference>
<protein>
    <submittedName>
        <fullName evidence="2">Transposase</fullName>
    </submittedName>
</protein>
<feature type="domain" description="Transposase IS4-like" evidence="1">
    <location>
        <begin position="187"/>
        <end position="320"/>
    </location>
</feature>
<gene>
    <name evidence="2" type="ORF">A6A05_04600</name>
</gene>
<dbReference type="Gene3D" id="1.10.740.10">
    <property type="entry name" value="Transferase Inhibitor Protein From Tn5, Chain"/>
    <property type="match status" value="1"/>
</dbReference>
<dbReference type="Pfam" id="PF01609">
    <property type="entry name" value="DDE_Tnp_1"/>
    <property type="match status" value="1"/>
</dbReference>
<keyword evidence="3" id="KW-1185">Reference proteome</keyword>
<dbReference type="InterPro" id="IPR014737">
    <property type="entry name" value="Transposase_Tn5-like_C"/>
</dbReference>
<dbReference type="RefSeq" id="WP_068504450.1">
    <property type="nucleotide sequence ID" value="NZ_LWQU01000196.1"/>
</dbReference>
<sequence>MVARESICLRRLAGGRRGGIVGFSRFLANPRVTVEALVEGWGAEIAEACAGRHVLAIQDTSEINFATTKERDRGLGEIGKGVGRGVLLHAMLGLDAETGGILGLASGKVWTRNGRVSTPHKKRPLSEKETERWLTTPQAAKAVLHRAALVTEISDREIDIYEKWAHLPQPGFHILTRANVDRSVKEGGGNLSTAPLQPAGAAVIELRARPGRPARTAQLVARFGRVTLKRPSHLANQGAALAKTIEVSLVEVSEVDAPADAEPILWRLLTTHAVEDAAMAWRVVGWYRQRWTIEQFFRTLKQQGLQLEDSQLESAERLIKLTAIAARAACTIMQLVQARDGQSAQQAEIVFSPAEIKTLHALLPEVEGKTVLQKNPHPPNSLAWAGWIIAKLGGWDGYPKSKPHGPITFRHGLEYFRSIAYGWRLRDV</sequence>
<dbReference type="AlphaFoldDB" id="A0A178M989"/>
<name>A0A178M989_9PROT</name>
<evidence type="ECO:0000259" key="1">
    <source>
        <dbReference type="Pfam" id="PF01609"/>
    </source>
</evidence>
<proteinExistence type="predicted"/>
<accession>A0A178M989</accession>
<dbReference type="PANTHER" id="PTHR37319">
    <property type="entry name" value="TRANSPOSASE"/>
    <property type="match status" value="1"/>
</dbReference>
<dbReference type="InterPro" id="IPR047768">
    <property type="entry name" value="Tn5p-like"/>
</dbReference>
<dbReference type="InterPro" id="IPR002559">
    <property type="entry name" value="Transposase_11"/>
</dbReference>
<dbReference type="OrthoDB" id="29815at2"/>
<dbReference type="SUPFAM" id="SSF53098">
    <property type="entry name" value="Ribonuclease H-like"/>
    <property type="match status" value="1"/>
</dbReference>
<dbReference type="Proteomes" id="UP000078543">
    <property type="component" value="Unassembled WGS sequence"/>
</dbReference>
<dbReference type="PANTHER" id="PTHR37319:SF1">
    <property type="entry name" value="TRANSPOSASE TN5 DIMERISATION DOMAIN-CONTAINING PROTEIN"/>
    <property type="match status" value="1"/>
</dbReference>
<evidence type="ECO:0000313" key="2">
    <source>
        <dbReference type="EMBL" id="OAN44454.1"/>
    </source>
</evidence>
<dbReference type="Gene3D" id="3.90.350.10">
    <property type="entry name" value="Transposase Inhibitor Protein From Tn5, Chain A, domain 1"/>
    <property type="match status" value="1"/>
</dbReference>
<dbReference type="GO" id="GO:0003677">
    <property type="term" value="F:DNA binding"/>
    <property type="evidence" value="ECO:0007669"/>
    <property type="project" value="InterPro"/>
</dbReference>